<dbReference type="WBParaSite" id="maker-unitig_25153-snap-gene-0.2-mRNA-1">
    <property type="protein sequence ID" value="maker-unitig_25153-snap-gene-0.2-mRNA-1"/>
    <property type="gene ID" value="maker-unitig_25153-snap-gene-0.2"/>
</dbReference>
<evidence type="ECO:0000313" key="1">
    <source>
        <dbReference type="Proteomes" id="UP000095280"/>
    </source>
</evidence>
<name>A0A1I8FAA3_9PLAT</name>
<dbReference type="AlphaFoldDB" id="A0A1I8FAA3"/>
<keyword evidence="1" id="KW-1185">Reference proteome</keyword>
<accession>A0A1I8FAA3</accession>
<evidence type="ECO:0000313" key="2">
    <source>
        <dbReference type="WBParaSite" id="maker-unitig_25153-snap-gene-0.2-mRNA-1"/>
    </source>
</evidence>
<proteinExistence type="predicted"/>
<protein>
    <submittedName>
        <fullName evidence="2">ANK_REP_REGION domain-containing protein</fullName>
    </submittedName>
</protein>
<sequence length="475" mass="51858">MAGAEKESLALRALGCEGDLWGSAQTPGVFEATKPAGTSYSGQIMSDSRVQRQKAEPWLIRVQFASSIRDRVPSLSAKPFEANMCCIFSAAPDEITDFKLVFPMLMRPGFECGTDFVANHACIHGILHFNDVYNIEPAGHIGGAARFVTALRSFAELQPSGALFSGDVFSPFDYQHGPTRRQHLVQLCSKPVQHRRRACFWQSTTSTLGVDNLRAVQPGDRISLAAVQTSSTVVETGRPLGRRPSRPSASTIARLRDWRIGHRCGLVVAGVGGYSLSTVAGGHPFSLISAPEASSWRAKLKSEQSCDLVIALTPTCAGLNDRKAGRGRPHHIDIILLAVTITITASSFVTTERSVKSWHGTFRQFRRAHLAHQARPNMAKTSLCDIGSPRCRRTSLLVKLRLASAPIVLCRLADFRLGDLDRLFPMLDPLARPNFTCTARKDATDMLPVCKLLVDDEDAAGVERGRCRNYFTASG</sequence>
<reference evidence="2" key="1">
    <citation type="submission" date="2016-11" db="UniProtKB">
        <authorList>
            <consortium name="WormBaseParasite"/>
        </authorList>
    </citation>
    <scope>IDENTIFICATION</scope>
</reference>
<organism evidence="1 2">
    <name type="scientific">Macrostomum lignano</name>
    <dbReference type="NCBI Taxonomy" id="282301"/>
    <lineage>
        <taxon>Eukaryota</taxon>
        <taxon>Metazoa</taxon>
        <taxon>Spiralia</taxon>
        <taxon>Lophotrochozoa</taxon>
        <taxon>Platyhelminthes</taxon>
        <taxon>Rhabditophora</taxon>
        <taxon>Macrostomorpha</taxon>
        <taxon>Macrostomida</taxon>
        <taxon>Macrostomidae</taxon>
        <taxon>Macrostomum</taxon>
    </lineage>
</organism>
<dbReference type="Proteomes" id="UP000095280">
    <property type="component" value="Unplaced"/>
</dbReference>